<accession>A0A4Y9ZJV0</accession>
<name>A0A4Y9ZJV0_9AGAM</name>
<sequence length="182" mass="20096">MSPYPVPFDIDTTPGIAVWAVDANNPKAHLYTCLTDPHNTDCMSEMLRRIQIGSDLTEDEHIQVMALLTEFVDCFTLSVSKVKPADDAMHKLNIPDGATFSTKPHQHPLMPPQRQYLNKKVDEMLAAGIIEAVHPSLVKVVSPTTLAQKAHEGGGLTLDELQLRINKECTEAGLPPMFDLLQ</sequence>
<proteinExistence type="predicted"/>
<dbReference type="EMBL" id="SFCI01002162">
    <property type="protein sequence ID" value="TFY74307.1"/>
    <property type="molecule type" value="Genomic_DNA"/>
</dbReference>
<dbReference type="Proteomes" id="UP000298061">
    <property type="component" value="Unassembled WGS sequence"/>
</dbReference>
<dbReference type="SUPFAM" id="SSF56672">
    <property type="entry name" value="DNA/RNA polymerases"/>
    <property type="match status" value="1"/>
</dbReference>
<comment type="caution">
    <text evidence="1">The sequence shown here is derived from an EMBL/GenBank/DDBJ whole genome shotgun (WGS) entry which is preliminary data.</text>
</comment>
<reference evidence="1 2" key="1">
    <citation type="submission" date="2019-02" db="EMBL/GenBank/DDBJ databases">
        <title>Genome sequencing of the rare red list fungi Hericium alpestre (H. flagellum).</title>
        <authorList>
            <person name="Buettner E."/>
            <person name="Kellner H."/>
        </authorList>
    </citation>
    <scope>NUCLEOTIDE SEQUENCE [LARGE SCALE GENOMIC DNA]</scope>
    <source>
        <strain evidence="1 2">DSM 108284</strain>
    </source>
</reference>
<evidence type="ECO:0000313" key="1">
    <source>
        <dbReference type="EMBL" id="TFY74307.1"/>
    </source>
</evidence>
<evidence type="ECO:0000313" key="2">
    <source>
        <dbReference type="Proteomes" id="UP000298061"/>
    </source>
</evidence>
<organism evidence="1 2">
    <name type="scientific">Hericium alpestre</name>
    <dbReference type="NCBI Taxonomy" id="135208"/>
    <lineage>
        <taxon>Eukaryota</taxon>
        <taxon>Fungi</taxon>
        <taxon>Dikarya</taxon>
        <taxon>Basidiomycota</taxon>
        <taxon>Agaricomycotina</taxon>
        <taxon>Agaricomycetes</taxon>
        <taxon>Russulales</taxon>
        <taxon>Hericiaceae</taxon>
        <taxon>Hericium</taxon>
    </lineage>
</organism>
<protein>
    <submittedName>
        <fullName evidence="1">Uncharacterized protein</fullName>
    </submittedName>
</protein>
<keyword evidence="2" id="KW-1185">Reference proteome</keyword>
<dbReference type="AlphaFoldDB" id="A0A4Y9ZJV0"/>
<dbReference type="InterPro" id="IPR043502">
    <property type="entry name" value="DNA/RNA_pol_sf"/>
</dbReference>
<dbReference type="OrthoDB" id="3363652at2759"/>
<gene>
    <name evidence="1" type="ORF">EWM64_g9705</name>
</gene>